<sequence length="204" mass="21401">MTTARDLMIVTLDGPAARPVEQGDLSLALAGAELADLLTGGYVTLDGDRVVPGARPATGDRLLDEAGAALVDGPPYETVEDWLWRRGRGLAAAYASEAEPPAGERHRWTPHRPARRSPADTAGDTAADTPARREAAGRWASGDPVLRGLAAAAGAGEPGELPAPDDDSLTAVLAAVNDAVTELEAVRQRRRIEDAAFDNIWRAP</sequence>
<dbReference type="GO" id="GO:0012505">
    <property type="term" value="C:endomembrane system"/>
    <property type="evidence" value="ECO:0007669"/>
    <property type="project" value="UniProtKB-ARBA"/>
</dbReference>
<reference evidence="6" key="2">
    <citation type="submission" date="2020-09" db="EMBL/GenBank/DDBJ databases">
        <authorList>
            <person name="Sun Q."/>
            <person name="Ohkuma M."/>
        </authorList>
    </citation>
    <scope>NUCLEOTIDE SEQUENCE</scope>
    <source>
        <strain evidence="6">JCM 4654</strain>
    </source>
</reference>
<dbReference type="GO" id="GO:0070273">
    <property type="term" value="F:phosphatidylinositol-4-phosphate binding"/>
    <property type="evidence" value="ECO:0007669"/>
    <property type="project" value="InterPro"/>
</dbReference>
<dbReference type="EMBL" id="BMVF01000019">
    <property type="protein sequence ID" value="GHD94737.1"/>
    <property type="molecule type" value="Genomic_DNA"/>
</dbReference>
<dbReference type="InterPro" id="IPR038261">
    <property type="entry name" value="GPP34-like_sf"/>
</dbReference>
<dbReference type="Gene3D" id="1.10.3630.10">
    <property type="entry name" value="yeast vps74-n-term truncation variant domain like"/>
    <property type="match status" value="1"/>
</dbReference>
<keyword evidence="4" id="KW-0472">Membrane</keyword>
<comment type="caution">
    <text evidence="6">The sequence shown here is derived from an EMBL/GenBank/DDBJ whole genome shotgun (WGS) entry which is preliminary data.</text>
</comment>
<evidence type="ECO:0000256" key="2">
    <source>
        <dbReference type="ARBA" id="ARBA00023034"/>
    </source>
</evidence>
<gene>
    <name evidence="6" type="ORF">GCM10010508_56670</name>
</gene>
<dbReference type="Proteomes" id="UP000608955">
    <property type="component" value="Unassembled WGS sequence"/>
</dbReference>
<dbReference type="AlphaFoldDB" id="A0A918YA59"/>
<evidence type="ECO:0000256" key="1">
    <source>
        <dbReference type="ARBA" id="ARBA00004255"/>
    </source>
</evidence>
<dbReference type="InterPro" id="IPR008628">
    <property type="entry name" value="GPP34-like"/>
</dbReference>
<accession>A0A918YA59</accession>
<evidence type="ECO:0000313" key="6">
    <source>
        <dbReference type="EMBL" id="GHD94737.1"/>
    </source>
</evidence>
<evidence type="ECO:0000256" key="5">
    <source>
        <dbReference type="SAM" id="MobiDB-lite"/>
    </source>
</evidence>
<keyword evidence="7" id="KW-1185">Reference proteome</keyword>
<organism evidence="6 7">
    <name type="scientific">Streptomyces naganishii JCM 4654</name>
    <dbReference type="NCBI Taxonomy" id="1306179"/>
    <lineage>
        <taxon>Bacteria</taxon>
        <taxon>Bacillati</taxon>
        <taxon>Actinomycetota</taxon>
        <taxon>Actinomycetes</taxon>
        <taxon>Kitasatosporales</taxon>
        <taxon>Streptomycetaceae</taxon>
        <taxon>Streptomyces</taxon>
    </lineage>
</organism>
<evidence type="ECO:0000313" key="7">
    <source>
        <dbReference type="Proteomes" id="UP000608955"/>
    </source>
</evidence>
<dbReference type="GO" id="GO:0005737">
    <property type="term" value="C:cytoplasm"/>
    <property type="evidence" value="ECO:0007669"/>
    <property type="project" value="UniProtKB-ARBA"/>
</dbReference>
<evidence type="ECO:0000256" key="3">
    <source>
        <dbReference type="ARBA" id="ARBA00023121"/>
    </source>
</evidence>
<feature type="compositionally biased region" description="Low complexity" evidence="5">
    <location>
        <begin position="119"/>
        <end position="129"/>
    </location>
</feature>
<reference evidence="6" key="1">
    <citation type="journal article" date="2014" name="Int. J. Syst. Evol. Microbiol.">
        <title>Complete genome sequence of Corynebacterium casei LMG S-19264T (=DSM 44701T), isolated from a smear-ripened cheese.</title>
        <authorList>
            <consortium name="US DOE Joint Genome Institute (JGI-PGF)"/>
            <person name="Walter F."/>
            <person name="Albersmeier A."/>
            <person name="Kalinowski J."/>
            <person name="Ruckert C."/>
        </authorList>
    </citation>
    <scope>NUCLEOTIDE SEQUENCE</scope>
    <source>
        <strain evidence="6">JCM 4654</strain>
    </source>
</reference>
<keyword evidence="3" id="KW-0446">Lipid-binding</keyword>
<name>A0A918YA59_9ACTN</name>
<proteinExistence type="predicted"/>
<evidence type="ECO:0000256" key="4">
    <source>
        <dbReference type="ARBA" id="ARBA00023136"/>
    </source>
</evidence>
<protein>
    <recommendedName>
        <fullName evidence="8">GPP34 family phosphoprotein</fullName>
    </recommendedName>
</protein>
<dbReference type="Pfam" id="PF05719">
    <property type="entry name" value="GPP34"/>
    <property type="match status" value="1"/>
</dbReference>
<dbReference type="RefSeq" id="WP_190180710.1">
    <property type="nucleotide sequence ID" value="NZ_BMVF01000019.1"/>
</dbReference>
<evidence type="ECO:0008006" key="8">
    <source>
        <dbReference type="Google" id="ProtNLM"/>
    </source>
</evidence>
<comment type="subcellular location">
    <subcellularLocation>
        <location evidence="1">Golgi apparatus membrane</location>
        <topology evidence="1">Peripheral membrane protein</topology>
        <orientation evidence="1">Cytoplasmic side</orientation>
    </subcellularLocation>
</comment>
<keyword evidence="2" id="KW-0333">Golgi apparatus</keyword>
<feature type="region of interest" description="Disordered" evidence="5">
    <location>
        <begin position="95"/>
        <end position="140"/>
    </location>
</feature>